<feature type="signal peptide" evidence="1">
    <location>
        <begin position="1"/>
        <end position="28"/>
    </location>
</feature>
<evidence type="ECO:0008006" key="4">
    <source>
        <dbReference type="Google" id="ProtNLM"/>
    </source>
</evidence>
<dbReference type="KEGG" id="rta:Rta_31920"/>
<evidence type="ECO:0000313" key="3">
    <source>
        <dbReference type="Proteomes" id="UP000008385"/>
    </source>
</evidence>
<feature type="chain" id="PRO_5003329156" description="Lipoprotein" evidence="1">
    <location>
        <begin position="29"/>
        <end position="186"/>
    </location>
</feature>
<gene>
    <name evidence="2" type="ordered locus">Rta_31920</name>
</gene>
<dbReference type="Proteomes" id="UP000008385">
    <property type="component" value="Chromosome"/>
</dbReference>
<organism evidence="2 3">
    <name type="scientific">Ramlibacter tataouinensis (strain ATCC BAA-407 / DSM 14655 / LMG 21543 / TTB310)</name>
    <dbReference type="NCBI Taxonomy" id="365046"/>
    <lineage>
        <taxon>Bacteria</taxon>
        <taxon>Pseudomonadati</taxon>
        <taxon>Pseudomonadota</taxon>
        <taxon>Betaproteobacteria</taxon>
        <taxon>Burkholderiales</taxon>
        <taxon>Comamonadaceae</taxon>
        <taxon>Ramlibacter</taxon>
    </lineage>
</organism>
<reference evidence="2 3" key="2">
    <citation type="journal article" date="2011" name="PLoS ONE">
        <title>The Cyst-Dividing Bacterium Ramlibacter tataouinensis TTB310 Genome Reveals a Well-Stocked Toolbox for Adaptation to a Desert Environment.</title>
        <authorList>
            <person name="De Luca G."/>
            <person name="Barakat M."/>
            <person name="Ortet P."/>
            <person name="Fochesato S."/>
            <person name="Jourlin-Castelli C."/>
            <person name="Ansaldi M."/>
            <person name="Py B."/>
            <person name="Fichant G."/>
            <person name="Coutinho P.M."/>
            <person name="Voulhoux R."/>
            <person name="Bastien O."/>
            <person name="Marechal E."/>
            <person name="Henrissat B."/>
            <person name="Quentin Y."/>
            <person name="Noirot P."/>
            <person name="Filloux A."/>
            <person name="Mejean V."/>
            <person name="Dubow M.S."/>
            <person name="Barras F."/>
            <person name="Barbe V."/>
            <person name="Weissenbach J."/>
            <person name="Mihalcescu I."/>
            <person name="Vermeglio A."/>
            <person name="Achouak W."/>
            <person name="Heulin T."/>
        </authorList>
    </citation>
    <scope>NUCLEOTIDE SEQUENCE [LARGE SCALE GENOMIC DNA]</scope>
    <source>
        <strain evidence="3">ATCC BAA-407 / DSM 14655 / LMG 21543 / TTB310</strain>
    </source>
</reference>
<dbReference type="HOGENOM" id="CLU_1453309_0_0_4"/>
<sequence length="186" mass="20603">MDRRTAVITMASAAMATLGAGCASSTPADPNDTTLSLVYGYIDGKDAKIDWVEIKQYGEGAGYYQIPYNRKTGVFFSVSIEQGAHQVFKFGNSDTHYMWSANGRNATALKVDKPGAYFMGSYKFVRHDQGFFKADKFEMRPAQQPTEAEVLAIVMRELETDAELTSYVHQRGYAKARLAQLGGRRA</sequence>
<dbReference type="AlphaFoldDB" id="F5XXG8"/>
<dbReference type="PROSITE" id="PS51257">
    <property type="entry name" value="PROKAR_LIPOPROTEIN"/>
    <property type="match status" value="1"/>
</dbReference>
<evidence type="ECO:0000313" key="2">
    <source>
        <dbReference type="EMBL" id="AEG94303.1"/>
    </source>
</evidence>
<evidence type="ECO:0000256" key="1">
    <source>
        <dbReference type="SAM" id="SignalP"/>
    </source>
</evidence>
<reference evidence="3" key="1">
    <citation type="submission" date="2006-01" db="EMBL/GenBank/DDBJ databases">
        <title>Genome of the cyst-dividing bacterium Ramlibacter tataouinensis.</title>
        <authorList>
            <person name="Barakat M."/>
            <person name="Ortet P."/>
            <person name="De Luca G."/>
            <person name="Jourlin-Castelli C."/>
            <person name="Ansaldi M."/>
            <person name="Py B."/>
            <person name="Fichant G."/>
            <person name="Coutinho P."/>
            <person name="Voulhoux R."/>
            <person name="Bastien O."/>
            <person name="Roy S."/>
            <person name="Marechal E."/>
            <person name="Henrissat B."/>
            <person name="Quentin Y."/>
            <person name="Noirot P."/>
            <person name="Filloux A."/>
            <person name="Mejean V."/>
            <person name="DuBow M."/>
            <person name="Barras F."/>
            <person name="Heulin T."/>
        </authorList>
    </citation>
    <scope>NUCLEOTIDE SEQUENCE [LARGE SCALE GENOMIC DNA]</scope>
    <source>
        <strain evidence="3">ATCC BAA-407 / DSM 14655 / LMG 21543 / TTB310</strain>
    </source>
</reference>
<name>F5XXG8_RAMTT</name>
<dbReference type="EMBL" id="CP000245">
    <property type="protein sequence ID" value="AEG94303.1"/>
    <property type="molecule type" value="Genomic_DNA"/>
</dbReference>
<dbReference type="eggNOG" id="ENOG50340GB">
    <property type="taxonomic scope" value="Bacteria"/>
</dbReference>
<keyword evidence="1" id="KW-0732">Signal</keyword>
<keyword evidence="3" id="KW-1185">Reference proteome</keyword>
<dbReference type="STRING" id="365046.Rta_31920"/>
<proteinExistence type="predicted"/>
<protein>
    <recommendedName>
        <fullName evidence="4">Lipoprotein</fullName>
    </recommendedName>
</protein>
<accession>F5XXG8</accession>